<dbReference type="SUPFAM" id="SSF50156">
    <property type="entry name" value="PDZ domain-like"/>
    <property type="match status" value="1"/>
</dbReference>
<feature type="transmembrane region" description="Helical" evidence="11">
    <location>
        <begin position="354"/>
        <end position="380"/>
    </location>
</feature>
<evidence type="ECO:0000313" key="14">
    <source>
        <dbReference type="Proteomes" id="UP000198855"/>
    </source>
</evidence>
<dbReference type="InterPro" id="IPR001478">
    <property type="entry name" value="PDZ"/>
</dbReference>
<keyword evidence="5 11" id="KW-0812">Transmembrane</keyword>
<dbReference type="Pfam" id="PF02163">
    <property type="entry name" value="Peptidase_M50"/>
    <property type="match status" value="1"/>
</dbReference>
<comment type="similarity">
    <text evidence="3 11">Belongs to the peptidase M50B family.</text>
</comment>
<evidence type="ECO:0000256" key="1">
    <source>
        <dbReference type="ARBA" id="ARBA00001947"/>
    </source>
</evidence>
<proteinExistence type="inferred from homology"/>
<dbReference type="InterPro" id="IPR008915">
    <property type="entry name" value="Peptidase_M50"/>
</dbReference>
<feature type="domain" description="PDZ" evidence="12">
    <location>
        <begin position="191"/>
        <end position="241"/>
    </location>
</feature>
<feature type="transmembrane region" description="Helical" evidence="11">
    <location>
        <begin position="392"/>
        <end position="411"/>
    </location>
</feature>
<reference evidence="14" key="1">
    <citation type="submission" date="2016-10" db="EMBL/GenBank/DDBJ databases">
        <authorList>
            <person name="Varghese N."/>
            <person name="Submissions S."/>
        </authorList>
    </citation>
    <scope>NUCLEOTIDE SEQUENCE [LARGE SCALE GENOMIC DNA]</scope>
    <source>
        <strain evidence="14">CGMCC 1.10784</strain>
    </source>
</reference>
<feature type="transmembrane region" description="Helical" evidence="11">
    <location>
        <begin position="172"/>
        <end position="193"/>
    </location>
</feature>
<dbReference type="NCBIfam" id="TIGR00054">
    <property type="entry name" value="RIP metalloprotease RseP"/>
    <property type="match status" value="1"/>
</dbReference>
<dbReference type="GO" id="GO:0016020">
    <property type="term" value="C:membrane"/>
    <property type="evidence" value="ECO:0007669"/>
    <property type="project" value="UniProtKB-SubCell"/>
</dbReference>
<dbReference type="OrthoDB" id="9782003at2"/>
<keyword evidence="14" id="KW-1185">Reference proteome</keyword>
<dbReference type="RefSeq" id="WP_091181670.1">
    <property type="nucleotide sequence ID" value="NZ_FOMT01000001.1"/>
</dbReference>
<comment type="subcellular location">
    <subcellularLocation>
        <location evidence="2">Membrane</location>
        <topology evidence="2">Multi-pass membrane protein</topology>
    </subcellularLocation>
</comment>
<dbReference type="Proteomes" id="UP000198855">
    <property type="component" value="Unassembled WGS sequence"/>
</dbReference>
<keyword evidence="9 11" id="KW-0482">Metalloprotease</keyword>
<dbReference type="SMART" id="SM00228">
    <property type="entry name" value="PDZ"/>
    <property type="match status" value="1"/>
</dbReference>
<dbReference type="STRING" id="1045775.SAMN05216378_1015"/>
<dbReference type="PROSITE" id="PS50106">
    <property type="entry name" value="PDZ"/>
    <property type="match status" value="1"/>
</dbReference>
<dbReference type="Gene3D" id="2.30.42.10">
    <property type="match status" value="1"/>
</dbReference>
<keyword evidence="11" id="KW-0479">Metal-binding</keyword>
<evidence type="ECO:0000313" key="13">
    <source>
        <dbReference type="EMBL" id="SFD69050.1"/>
    </source>
</evidence>
<dbReference type="GO" id="GO:0006508">
    <property type="term" value="P:proteolysis"/>
    <property type="evidence" value="ECO:0007669"/>
    <property type="project" value="UniProtKB-KW"/>
</dbReference>
<evidence type="ECO:0000256" key="3">
    <source>
        <dbReference type="ARBA" id="ARBA00007931"/>
    </source>
</evidence>
<feature type="transmembrane region" description="Helical" evidence="11">
    <location>
        <begin position="6"/>
        <end position="28"/>
    </location>
</feature>
<dbReference type="Pfam" id="PF17820">
    <property type="entry name" value="PDZ_6"/>
    <property type="match status" value="1"/>
</dbReference>
<evidence type="ECO:0000259" key="12">
    <source>
        <dbReference type="PROSITE" id="PS50106"/>
    </source>
</evidence>
<dbReference type="EC" id="3.4.24.-" evidence="11"/>
<dbReference type="EMBL" id="FOMT01000001">
    <property type="protein sequence ID" value="SFD69050.1"/>
    <property type="molecule type" value="Genomic_DNA"/>
</dbReference>
<dbReference type="GO" id="GO:0004222">
    <property type="term" value="F:metalloendopeptidase activity"/>
    <property type="evidence" value="ECO:0007669"/>
    <property type="project" value="InterPro"/>
</dbReference>
<evidence type="ECO:0000256" key="9">
    <source>
        <dbReference type="ARBA" id="ARBA00023049"/>
    </source>
</evidence>
<evidence type="ECO:0000256" key="6">
    <source>
        <dbReference type="ARBA" id="ARBA00022801"/>
    </source>
</evidence>
<dbReference type="CDD" id="cd23081">
    <property type="entry name" value="cpPDZ_EcRseP-like"/>
    <property type="match status" value="1"/>
</dbReference>
<dbReference type="CDD" id="cd06163">
    <property type="entry name" value="S2P-M50_PDZ_RseP-like"/>
    <property type="match status" value="1"/>
</dbReference>
<keyword evidence="10 11" id="KW-0472">Membrane</keyword>
<evidence type="ECO:0000256" key="2">
    <source>
        <dbReference type="ARBA" id="ARBA00004141"/>
    </source>
</evidence>
<evidence type="ECO:0000256" key="8">
    <source>
        <dbReference type="ARBA" id="ARBA00022989"/>
    </source>
</evidence>
<dbReference type="PANTHER" id="PTHR42837">
    <property type="entry name" value="REGULATOR OF SIGMA-E PROTEASE RSEP"/>
    <property type="match status" value="1"/>
</dbReference>
<evidence type="ECO:0000256" key="4">
    <source>
        <dbReference type="ARBA" id="ARBA00022670"/>
    </source>
</evidence>
<dbReference type="InterPro" id="IPR041489">
    <property type="entry name" value="PDZ_6"/>
</dbReference>
<keyword evidence="6 11" id="KW-0378">Hydrolase</keyword>
<organism evidence="13 14">
    <name type="scientific">Paenibacillus catalpae</name>
    <dbReference type="NCBI Taxonomy" id="1045775"/>
    <lineage>
        <taxon>Bacteria</taxon>
        <taxon>Bacillati</taxon>
        <taxon>Bacillota</taxon>
        <taxon>Bacilli</taxon>
        <taxon>Bacillales</taxon>
        <taxon>Paenibacillaceae</taxon>
        <taxon>Paenibacillus</taxon>
    </lineage>
</organism>
<comment type="cofactor">
    <cofactor evidence="1 11">
        <name>Zn(2+)</name>
        <dbReference type="ChEBI" id="CHEBI:29105"/>
    </cofactor>
</comment>
<dbReference type="PANTHER" id="PTHR42837:SF2">
    <property type="entry name" value="MEMBRANE METALLOPROTEASE ARASP2, CHLOROPLASTIC-RELATED"/>
    <property type="match status" value="1"/>
</dbReference>
<dbReference type="AlphaFoldDB" id="A0A1I1UM55"/>
<evidence type="ECO:0000256" key="10">
    <source>
        <dbReference type="ARBA" id="ARBA00023136"/>
    </source>
</evidence>
<dbReference type="InterPro" id="IPR036034">
    <property type="entry name" value="PDZ_sf"/>
</dbReference>
<evidence type="ECO:0000256" key="5">
    <source>
        <dbReference type="ARBA" id="ARBA00022692"/>
    </source>
</evidence>
<evidence type="ECO:0000256" key="11">
    <source>
        <dbReference type="RuleBase" id="RU362031"/>
    </source>
</evidence>
<keyword evidence="7 11" id="KW-0862">Zinc</keyword>
<evidence type="ECO:0000256" key="7">
    <source>
        <dbReference type="ARBA" id="ARBA00022833"/>
    </source>
</evidence>
<keyword evidence="8 11" id="KW-1133">Transmembrane helix</keyword>
<gene>
    <name evidence="13" type="ORF">SAMN05216378_1015</name>
</gene>
<keyword evidence="4 13" id="KW-0645">Protease</keyword>
<dbReference type="InterPro" id="IPR004387">
    <property type="entry name" value="Pept_M50_Zn"/>
</dbReference>
<sequence>MEMIRVIFMTVLVFFVIVTIHEWGHYYFAKRAGILVREFAIGFGPKLFSIKRGETRFTLRLVPAGGFVRMAGEDPEIVDVTVGQTIALRVKNDQVTRIYLDRLDERSGVVRGEVTAIDLEKDLFVTLDVEGDNERFSVHPTALLISRGKETQIAPVDRQFGSKSVGARAMSIFAGPLMNFVLAFILFMVYIQLAGTPQGLLVDKVSKGMPAEQAQLQQGDLIDTVNGVKIGTDYDKMIDIIGASAGKPIQLNVIRNGELQPIKLTPVADDQGIGKVGITAAYQFRSATVGETITGAAKLMKSMTISIFEGFKKIILGDFKLDDLGGPVRTAEMTSEIARKGITDLTSWTALLSLYLGIFNLLPIPALDGSRLIFLGLEAVRGRPVNPNRESMVHFIGFALIMLLMLVVTYNDILRLVRGEP</sequence>
<protein>
    <recommendedName>
        <fullName evidence="11">Zinc metalloprotease</fullName>
        <ecNumber evidence="11">3.4.24.-</ecNumber>
    </recommendedName>
</protein>
<name>A0A1I1UM55_9BACL</name>
<dbReference type="GO" id="GO:0046872">
    <property type="term" value="F:metal ion binding"/>
    <property type="evidence" value="ECO:0007669"/>
    <property type="project" value="UniProtKB-KW"/>
</dbReference>
<accession>A0A1I1UM55</accession>